<evidence type="ECO:0000313" key="2">
    <source>
        <dbReference type="Proteomes" id="UP000651271"/>
    </source>
</evidence>
<name>A0ABR7YFW1_9SPHI</name>
<evidence type="ECO:0008006" key="3">
    <source>
        <dbReference type="Google" id="ProtNLM"/>
    </source>
</evidence>
<reference evidence="1 2" key="1">
    <citation type="submission" date="2020-08" db="EMBL/GenBank/DDBJ databases">
        <title>Sphingobacterium sp. DN04309 isolated from aquaculture water.</title>
        <authorList>
            <person name="Zhang M."/>
        </authorList>
    </citation>
    <scope>NUCLEOTIDE SEQUENCE [LARGE SCALE GENOMIC DNA]</scope>
    <source>
        <strain evidence="1 2">DN04309</strain>
    </source>
</reference>
<gene>
    <name evidence="1" type="ORF">H8B04_11370</name>
</gene>
<sequence>MNLSKFLASTVCTLCCISIHHTKGQEVGTKIDFFGYADNREYKAPYTIDKTFFGAILSPQLYIKLDRNHQLVGGLHYNQDFGINSENKNKVNPIAYYNYNSERIDFGIGFIPRHEKLKNIPLVVLADTLLYDRPNLEGIFFNYHTSKILQSLYIDWLSKQGSENRERFIAGISGHYKFGKGYFANDGTLYHNALTNVEDPTTHIQDNAVLVLRLGLDFSASTALDSLTIDAGTVLGYDRVRTEYNTNSKAFINNIHLGYKKVFLHNTLYLGDAINLPNGDSFYHRDKYNRLDLGWIPFKSKNIDGKFTASFHFHKDGMDNQQAFTLRYRFDQSIWKK</sequence>
<evidence type="ECO:0000313" key="1">
    <source>
        <dbReference type="EMBL" id="MBD1430156.1"/>
    </source>
</evidence>
<dbReference type="Proteomes" id="UP000651271">
    <property type="component" value="Unassembled WGS sequence"/>
</dbReference>
<dbReference type="RefSeq" id="WP_190302422.1">
    <property type="nucleotide sequence ID" value="NZ_JACOIJ010000021.1"/>
</dbReference>
<comment type="caution">
    <text evidence="1">The sequence shown here is derived from an EMBL/GenBank/DDBJ whole genome shotgun (WGS) entry which is preliminary data.</text>
</comment>
<dbReference type="EMBL" id="JACOIJ010000021">
    <property type="protein sequence ID" value="MBD1430156.1"/>
    <property type="molecule type" value="Genomic_DNA"/>
</dbReference>
<keyword evidence="2" id="KW-1185">Reference proteome</keyword>
<protein>
    <recommendedName>
        <fullName evidence="3">Porin</fullName>
    </recommendedName>
</protein>
<accession>A0ABR7YFW1</accession>
<proteinExistence type="predicted"/>
<organism evidence="1 2">
    <name type="scientific">Sphingobacterium litopenaei</name>
    <dbReference type="NCBI Taxonomy" id="2763500"/>
    <lineage>
        <taxon>Bacteria</taxon>
        <taxon>Pseudomonadati</taxon>
        <taxon>Bacteroidota</taxon>
        <taxon>Sphingobacteriia</taxon>
        <taxon>Sphingobacteriales</taxon>
        <taxon>Sphingobacteriaceae</taxon>
        <taxon>Sphingobacterium</taxon>
    </lineage>
</organism>